<dbReference type="Proteomes" id="UP000606870">
    <property type="component" value="Unassembled WGS sequence"/>
</dbReference>
<feature type="compositionally biased region" description="Basic and acidic residues" evidence="1">
    <location>
        <begin position="638"/>
        <end position="655"/>
    </location>
</feature>
<dbReference type="InterPro" id="IPR009003">
    <property type="entry name" value="Peptidase_S1_PA"/>
</dbReference>
<feature type="chain" id="PRO_5045440764" evidence="2">
    <location>
        <begin position="30"/>
        <end position="655"/>
    </location>
</feature>
<feature type="region of interest" description="Disordered" evidence="1">
    <location>
        <begin position="531"/>
        <end position="576"/>
    </location>
</feature>
<dbReference type="Pfam" id="PF05580">
    <property type="entry name" value="Peptidase_S55"/>
    <property type="match status" value="1"/>
</dbReference>
<evidence type="ECO:0000259" key="3">
    <source>
        <dbReference type="PROSITE" id="PS51494"/>
    </source>
</evidence>
<evidence type="ECO:0000256" key="2">
    <source>
        <dbReference type="SAM" id="SignalP"/>
    </source>
</evidence>
<keyword evidence="5" id="KW-1185">Reference proteome</keyword>
<reference evidence="4 5" key="1">
    <citation type="submission" date="2020-08" db="EMBL/GenBank/DDBJ databases">
        <authorList>
            <person name="Liu C."/>
            <person name="Sun Q."/>
        </authorList>
    </citation>
    <scope>NUCLEOTIDE SEQUENCE [LARGE SCALE GENOMIC DNA]</scope>
    <source>
        <strain evidence="4 5">NSJ-59</strain>
    </source>
</reference>
<evidence type="ECO:0000313" key="4">
    <source>
        <dbReference type="EMBL" id="MBC3535896.1"/>
    </source>
</evidence>
<dbReference type="EMBL" id="JACOGK010000002">
    <property type="protein sequence ID" value="MBC3535896.1"/>
    <property type="molecule type" value="Genomic_DNA"/>
</dbReference>
<evidence type="ECO:0000313" key="5">
    <source>
        <dbReference type="Proteomes" id="UP000606870"/>
    </source>
</evidence>
<dbReference type="InterPro" id="IPR008763">
    <property type="entry name" value="Peptidase_S55"/>
</dbReference>
<dbReference type="SUPFAM" id="SSF50494">
    <property type="entry name" value="Trypsin-like serine proteases"/>
    <property type="match status" value="1"/>
</dbReference>
<gene>
    <name evidence="4" type="ORF">H8J70_01280</name>
</gene>
<evidence type="ECO:0000256" key="1">
    <source>
        <dbReference type="SAM" id="MobiDB-lite"/>
    </source>
</evidence>
<feature type="signal peptide" evidence="2">
    <location>
        <begin position="1"/>
        <end position="29"/>
    </location>
</feature>
<accession>A0ABR6VI71</accession>
<feature type="domain" description="Peptidase S55" evidence="3">
    <location>
        <begin position="1"/>
        <end position="146"/>
    </location>
</feature>
<protein>
    <submittedName>
        <fullName evidence="4">SpoIVB peptidase S55</fullName>
    </submittedName>
</protein>
<organism evidence="4 5">
    <name type="scientific">Megasphaera hominis</name>
    <dbReference type="NCBI Taxonomy" id="159836"/>
    <lineage>
        <taxon>Bacteria</taxon>
        <taxon>Bacillati</taxon>
        <taxon>Bacillota</taxon>
        <taxon>Negativicutes</taxon>
        <taxon>Veillonellales</taxon>
        <taxon>Veillonellaceae</taxon>
        <taxon>Megasphaera</taxon>
    </lineage>
</organism>
<keyword evidence="2" id="KW-0732">Signal</keyword>
<proteinExistence type="predicted"/>
<sequence length="655" mass="72127">MRRLRTWRHAVKALCAAFLCCAVSFTAYAEQFMSVRDVQPGMTGYAKTVTQGTTMETFPVEILGVMKNSGPSGDLVLARFSGPLIERTGGIAQGMSGSPVYINGKLLGAVAYGWSFTNSKVGMITPIEDMVKLWNVPVKEEIRPFNARESSLVPVDTPLMASGFDTLSMNWMKEKLPQYKFLPVDTATAASDSQAQPLEAGSSVAAAFVNGDLKLGAIGTVTYVDHDHIVAFGHPFLKKGSINYFMHNAYIFTIVNNMESSFKLGSIGAEIGRIDQDRGAGIAGNYSLAPGIPVVMDVRDQDTGAHNVKRVKIIEDNEMTPVLAATSVYNTVNKTIDRLGGGTATIEYTIRSANGRDKDITRHNMYYSENNVNEKSIDELYNVLDILKHNEFIDYPVLDITSTTSISQAQKTARITEAMAAPVVASPGDTIYFKVTLHPYRGADEVKAMTFTVPKDQPLGDMVLEVRGGGVIPLPYLIERQRYNLTDEIIERLRHYKDFDELKKAIEKEDANNDLVIEVLDQNVSMIDDGKTKTSKVKLQAKEAQESPKDVLKPKKNGLHDDTDKDDQKSSIPTPYIVKGDGQLTIKIVTPEKRDRFLAAHHTLQSAKAVISAEDDDTADTADQTDKKDTDNQSDAGKNQKEKPSQDKKNIFGLY</sequence>
<dbReference type="PROSITE" id="PS51494">
    <property type="entry name" value="SPOIVB"/>
    <property type="match status" value="1"/>
</dbReference>
<feature type="compositionally biased region" description="Basic and acidic residues" evidence="1">
    <location>
        <begin position="540"/>
        <end position="569"/>
    </location>
</feature>
<feature type="region of interest" description="Disordered" evidence="1">
    <location>
        <begin position="609"/>
        <end position="655"/>
    </location>
</feature>
<comment type="caution">
    <text evidence="4">The sequence shown here is derived from an EMBL/GenBank/DDBJ whole genome shotgun (WGS) entry which is preliminary data.</text>
</comment>
<dbReference type="RefSeq" id="WP_186501946.1">
    <property type="nucleotide sequence ID" value="NZ_JACOGK010000002.1"/>
</dbReference>
<name>A0ABR6VI71_9FIRM</name>